<dbReference type="Proteomes" id="UP000252848">
    <property type="component" value="Unassembled WGS sequence"/>
</dbReference>
<organism evidence="2 4">
    <name type="scientific">Pseudidiomarina tainanensis</name>
    <dbReference type="NCBI Taxonomy" id="502365"/>
    <lineage>
        <taxon>Bacteria</taxon>
        <taxon>Pseudomonadati</taxon>
        <taxon>Pseudomonadota</taxon>
        <taxon>Gammaproteobacteria</taxon>
        <taxon>Alteromonadales</taxon>
        <taxon>Idiomarinaceae</taxon>
        <taxon>Pseudidiomarina</taxon>
    </lineage>
</organism>
<dbReference type="AlphaFoldDB" id="A0A368UR24"/>
<protein>
    <submittedName>
        <fullName evidence="2">Uncharacterized protein</fullName>
    </submittedName>
</protein>
<evidence type="ECO:0000313" key="3">
    <source>
        <dbReference type="Proteomes" id="UP000252531"/>
    </source>
</evidence>
<accession>A0A368UR24</accession>
<reference evidence="2 4" key="1">
    <citation type="submission" date="2018-07" db="EMBL/GenBank/DDBJ databases">
        <title>Freshwater and sediment microbial communities from various areas in North America, analyzing microbe dynamics in response to fracking.</title>
        <authorList>
            <person name="Lamendella R."/>
        </authorList>
    </citation>
    <scope>NUCLEOTIDE SEQUENCE [LARGE SCALE GENOMIC DNA]</scope>
    <source>
        <strain evidence="1 3">125Bg</strain>
        <strain evidence="2 4">86_o</strain>
    </source>
</reference>
<name>A0A368UR24_9GAMM</name>
<dbReference type="EMBL" id="QPJA01000021">
    <property type="protein sequence ID" value="RCW29271.1"/>
    <property type="molecule type" value="Genomic_DNA"/>
</dbReference>
<evidence type="ECO:0000313" key="4">
    <source>
        <dbReference type="Proteomes" id="UP000252848"/>
    </source>
</evidence>
<dbReference type="EMBL" id="QNSG01000034">
    <property type="protein sequence ID" value="RBP86316.1"/>
    <property type="molecule type" value="Genomic_DNA"/>
</dbReference>
<evidence type="ECO:0000313" key="1">
    <source>
        <dbReference type="EMBL" id="RBP86316.1"/>
    </source>
</evidence>
<dbReference type="Proteomes" id="UP000252531">
    <property type="component" value="Unassembled WGS sequence"/>
</dbReference>
<keyword evidence="3" id="KW-1185">Reference proteome</keyword>
<sequence length="152" mass="16993">MLVCNSWYKSKEWQLTSAIKNAPFGHSTRNTLLAFVAGVRVTKKMVFNFRYLCLISFMLFVSACSQEIVYSSCSSSVKEGHVWISITKNNDVMLGSERYSDDLLQDIVSNLSKSCETVTVNISSDAGASHKSVYETIKRIKVLGYKVASQQP</sequence>
<dbReference type="Gene3D" id="3.30.420.270">
    <property type="match status" value="1"/>
</dbReference>
<evidence type="ECO:0000313" key="2">
    <source>
        <dbReference type="EMBL" id="RCW29271.1"/>
    </source>
</evidence>
<proteinExistence type="predicted"/>
<gene>
    <name evidence="2" type="ORF">DFO79_12140</name>
    <name evidence="1" type="ORF">DFO81_1346</name>
</gene>
<comment type="caution">
    <text evidence="2">The sequence shown here is derived from an EMBL/GenBank/DDBJ whole genome shotgun (WGS) entry which is preliminary data.</text>
</comment>